<gene>
    <name evidence="3" type="ORF">CBLFYP62_00867</name>
</gene>
<dbReference type="EMBL" id="CACRTU010000009">
    <property type="protein sequence ID" value="VYT83882.1"/>
    <property type="molecule type" value="Genomic_DNA"/>
</dbReference>
<name>A0A6N3A627_CLOBU</name>
<evidence type="ECO:0000259" key="2">
    <source>
        <dbReference type="Pfam" id="PF12773"/>
    </source>
</evidence>
<dbReference type="Pfam" id="PF12773">
    <property type="entry name" value="DZR"/>
    <property type="match status" value="1"/>
</dbReference>
<dbReference type="AlphaFoldDB" id="A0A6N3A627"/>
<evidence type="ECO:0000256" key="1">
    <source>
        <dbReference type="SAM" id="MobiDB-lite"/>
    </source>
</evidence>
<sequence>MSSSSSGKHYRHGHYGSNHYQKKGLFGDLFDIIASRSSSYRKNRHQYPNTPIYNEPPSRGNNMLCTKCKAQIPAGSKFCLQCGEKVNDTSFCMNCGEKLPPNAKFCMQCGKKVNE</sequence>
<protein>
    <submittedName>
        <fullName evidence="3">Double zinc ribbon</fullName>
    </submittedName>
</protein>
<proteinExistence type="predicted"/>
<feature type="region of interest" description="Disordered" evidence="1">
    <location>
        <begin position="1"/>
        <end position="22"/>
    </location>
</feature>
<evidence type="ECO:0000313" key="3">
    <source>
        <dbReference type="EMBL" id="VYT83882.1"/>
    </source>
</evidence>
<feature type="domain" description="DZANK-type" evidence="2">
    <location>
        <begin position="65"/>
        <end position="110"/>
    </location>
</feature>
<dbReference type="InterPro" id="IPR038587">
    <property type="entry name" value="Ribosomal_eL40_sf"/>
</dbReference>
<accession>A0A6N3A627</accession>
<dbReference type="Gene3D" id="4.10.1060.50">
    <property type="match status" value="1"/>
</dbReference>
<dbReference type="InterPro" id="IPR025874">
    <property type="entry name" value="DZR"/>
</dbReference>
<reference evidence="3" key="1">
    <citation type="submission" date="2019-11" db="EMBL/GenBank/DDBJ databases">
        <authorList>
            <person name="Feng L."/>
        </authorList>
    </citation>
    <scope>NUCLEOTIDE SEQUENCE</scope>
    <source>
        <strain evidence="3">CButyricumLFYP62</strain>
    </source>
</reference>
<dbReference type="RefSeq" id="WP_156736334.1">
    <property type="nucleotide sequence ID" value="NZ_CACRTU010000009.1"/>
</dbReference>
<organism evidence="3">
    <name type="scientific">Clostridium butyricum</name>
    <dbReference type="NCBI Taxonomy" id="1492"/>
    <lineage>
        <taxon>Bacteria</taxon>
        <taxon>Bacillati</taxon>
        <taxon>Bacillota</taxon>
        <taxon>Clostridia</taxon>
        <taxon>Eubacteriales</taxon>
        <taxon>Clostridiaceae</taxon>
        <taxon>Clostridium</taxon>
    </lineage>
</organism>